<dbReference type="SUPFAM" id="SSF160904">
    <property type="entry name" value="Jann2411-like"/>
    <property type="match status" value="1"/>
</dbReference>
<accession>A0ABV6A6R7</accession>
<evidence type="ECO:0000313" key="2">
    <source>
        <dbReference type="EMBL" id="MFB9908816.1"/>
    </source>
</evidence>
<protein>
    <submittedName>
        <fullName evidence="2">CGNR zinc finger domain-containing protein</fullName>
    </submittedName>
</protein>
<dbReference type="InterPro" id="IPR023286">
    <property type="entry name" value="ABATE_dom_sf"/>
</dbReference>
<reference evidence="2 3" key="1">
    <citation type="submission" date="2024-09" db="EMBL/GenBank/DDBJ databases">
        <authorList>
            <person name="Sun Q."/>
            <person name="Mori K."/>
        </authorList>
    </citation>
    <scope>NUCLEOTIDE SEQUENCE [LARGE SCALE GENOMIC DNA]</scope>
    <source>
        <strain evidence="2 3">TBRC 7907</strain>
    </source>
</reference>
<gene>
    <name evidence="2" type="ORF">ACFFQA_33180</name>
</gene>
<proteinExistence type="predicted"/>
<dbReference type="Pfam" id="PF07336">
    <property type="entry name" value="ABATE"/>
    <property type="match status" value="1"/>
</dbReference>
<dbReference type="InterPro" id="IPR010852">
    <property type="entry name" value="ABATE"/>
</dbReference>
<sequence>MFPLLGEPLPIDLVNTRVSTGDLLTTPAALAAWIDEQSDRLPPLARVELAPVLTLRDHIYAAVQAARIGTAPPPKSLSALTEAHRAAPLYGELSWTGSAVTTTPRRAADATTLFLATLAEATADLLTSPAITKVSQCEGPECLLLFLPAHPRRRWCSPKICGNRVRVARYYHRHKD</sequence>
<comment type="caution">
    <text evidence="2">The sequence shown here is derived from an EMBL/GenBank/DDBJ whole genome shotgun (WGS) entry which is preliminary data.</text>
</comment>
<dbReference type="RefSeq" id="WP_377860907.1">
    <property type="nucleotide sequence ID" value="NZ_JBHLZU010000028.1"/>
</dbReference>
<dbReference type="Proteomes" id="UP001589693">
    <property type="component" value="Unassembled WGS sequence"/>
</dbReference>
<dbReference type="InterPro" id="IPR021005">
    <property type="entry name" value="Znf_CGNR"/>
</dbReference>
<keyword evidence="3" id="KW-1185">Reference proteome</keyword>
<dbReference type="PANTHER" id="PTHR35525">
    <property type="entry name" value="BLL6575 PROTEIN"/>
    <property type="match status" value="1"/>
</dbReference>
<evidence type="ECO:0000259" key="1">
    <source>
        <dbReference type="Pfam" id="PF11706"/>
    </source>
</evidence>
<dbReference type="EMBL" id="JBHLZU010000028">
    <property type="protein sequence ID" value="MFB9908816.1"/>
    <property type="molecule type" value="Genomic_DNA"/>
</dbReference>
<name>A0ABV6A6R7_9PSEU</name>
<dbReference type="PANTHER" id="PTHR35525:SF3">
    <property type="entry name" value="BLL6575 PROTEIN"/>
    <property type="match status" value="1"/>
</dbReference>
<dbReference type="Gene3D" id="1.10.3300.10">
    <property type="entry name" value="Jann2411-like domain"/>
    <property type="match status" value="1"/>
</dbReference>
<feature type="domain" description="Zinc finger CGNR" evidence="1">
    <location>
        <begin position="134"/>
        <end position="174"/>
    </location>
</feature>
<organism evidence="2 3">
    <name type="scientific">Allokutzneria oryzae</name>
    <dbReference type="NCBI Taxonomy" id="1378989"/>
    <lineage>
        <taxon>Bacteria</taxon>
        <taxon>Bacillati</taxon>
        <taxon>Actinomycetota</taxon>
        <taxon>Actinomycetes</taxon>
        <taxon>Pseudonocardiales</taxon>
        <taxon>Pseudonocardiaceae</taxon>
        <taxon>Allokutzneria</taxon>
    </lineage>
</organism>
<dbReference type="Pfam" id="PF11706">
    <property type="entry name" value="zf-CGNR"/>
    <property type="match status" value="1"/>
</dbReference>
<evidence type="ECO:0000313" key="3">
    <source>
        <dbReference type="Proteomes" id="UP001589693"/>
    </source>
</evidence>